<dbReference type="PROSITE" id="PS50097">
    <property type="entry name" value="BTB"/>
    <property type="match status" value="1"/>
</dbReference>
<dbReference type="InterPro" id="IPR011333">
    <property type="entry name" value="SKP1/BTB/POZ_sf"/>
</dbReference>
<keyword evidence="5" id="KW-0677">Repeat</keyword>
<keyword evidence="16" id="KW-1185">Reference proteome</keyword>
<comment type="function">
    <text evidence="1">May be involved in transcriptional regulation.</text>
</comment>
<dbReference type="SMART" id="SM00225">
    <property type="entry name" value="BTB"/>
    <property type="match status" value="1"/>
</dbReference>
<feature type="region of interest" description="Disordered" evidence="13">
    <location>
        <begin position="191"/>
        <end position="299"/>
    </location>
</feature>
<feature type="compositionally biased region" description="Basic and acidic residues" evidence="13">
    <location>
        <begin position="197"/>
        <end position="207"/>
    </location>
</feature>
<dbReference type="PANTHER" id="PTHR46105:SF12">
    <property type="entry name" value="ZINC FINGER AND BTB DOMAIN-CONTAINING PROTEIN 8A"/>
    <property type="match status" value="1"/>
</dbReference>
<dbReference type="PROSITE" id="PS50157">
    <property type="entry name" value="ZINC_FINGER_C2H2_2"/>
    <property type="match status" value="2"/>
</dbReference>
<dbReference type="Pfam" id="PF00096">
    <property type="entry name" value="zf-C2H2"/>
    <property type="match status" value="1"/>
</dbReference>
<keyword evidence="8" id="KW-0805">Transcription regulation</keyword>
<dbReference type="OrthoDB" id="624345at2759"/>
<dbReference type="InterPro" id="IPR050457">
    <property type="entry name" value="ZnFinger_BTB_dom_contain"/>
</dbReference>
<feature type="compositionally biased region" description="Acidic residues" evidence="13">
    <location>
        <begin position="242"/>
        <end position="252"/>
    </location>
</feature>
<dbReference type="Gene3D" id="3.30.160.60">
    <property type="entry name" value="Classic Zinc Finger"/>
    <property type="match status" value="2"/>
</dbReference>
<dbReference type="PANTHER" id="PTHR46105">
    <property type="entry name" value="AGAP004733-PA"/>
    <property type="match status" value="1"/>
</dbReference>
<evidence type="ECO:0000256" key="9">
    <source>
        <dbReference type="ARBA" id="ARBA00023125"/>
    </source>
</evidence>
<dbReference type="AlphaFoldDB" id="A0A9F2RB41"/>
<dbReference type="SUPFAM" id="SSF54695">
    <property type="entry name" value="POZ domain"/>
    <property type="match status" value="1"/>
</dbReference>
<dbReference type="KEGG" id="pbi:103058655"/>
<evidence type="ECO:0000259" key="15">
    <source>
        <dbReference type="PROSITE" id="PS50157"/>
    </source>
</evidence>
<evidence type="ECO:0000259" key="14">
    <source>
        <dbReference type="PROSITE" id="PS50097"/>
    </source>
</evidence>
<feature type="domain" description="C2H2-type" evidence="15">
    <location>
        <begin position="348"/>
        <end position="369"/>
    </location>
</feature>
<reference evidence="17" key="1">
    <citation type="submission" date="2025-08" db="UniProtKB">
        <authorList>
            <consortium name="RefSeq"/>
        </authorList>
    </citation>
    <scope>IDENTIFICATION</scope>
    <source>
        <tissue evidence="17">Liver</tissue>
    </source>
</reference>
<feature type="domain" description="C2H2-type" evidence="15">
    <location>
        <begin position="320"/>
        <end position="347"/>
    </location>
</feature>
<dbReference type="InterPro" id="IPR013087">
    <property type="entry name" value="Znf_C2H2_type"/>
</dbReference>
<accession>A0A9F2RB41</accession>
<name>A0A9F2RB41_PYTBI</name>
<evidence type="ECO:0000256" key="10">
    <source>
        <dbReference type="ARBA" id="ARBA00023163"/>
    </source>
</evidence>
<evidence type="ECO:0000256" key="3">
    <source>
        <dbReference type="ARBA" id="ARBA00022553"/>
    </source>
</evidence>
<dbReference type="SUPFAM" id="SSF57667">
    <property type="entry name" value="beta-beta-alpha zinc fingers"/>
    <property type="match status" value="1"/>
</dbReference>
<dbReference type="GO" id="GO:0008270">
    <property type="term" value="F:zinc ion binding"/>
    <property type="evidence" value="ECO:0007669"/>
    <property type="project" value="UniProtKB-KW"/>
</dbReference>
<keyword evidence="7" id="KW-0862">Zinc</keyword>
<organism evidence="16 17">
    <name type="scientific">Python bivittatus</name>
    <name type="common">Burmese python</name>
    <name type="synonym">Python molurus bivittatus</name>
    <dbReference type="NCBI Taxonomy" id="176946"/>
    <lineage>
        <taxon>Eukaryota</taxon>
        <taxon>Metazoa</taxon>
        <taxon>Chordata</taxon>
        <taxon>Craniata</taxon>
        <taxon>Vertebrata</taxon>
        <taxon>Euteleostomi</taxon>
        <taxon>Lepidosauria</taxon>
        <taxon>Squamata</taxon>
        <taxon>Bifurcata</taxon>
        <taxon>Unidentata</taxon>
        <taxon>Episquamata</taxon>
        <taxon>Toxicofera</taxon>
        <taxon>Serpentes</taxon>
        <taxon>Henophidia</taxon>
        <taxon>Pythonidae</taxon>
        <taxon>Python</taxon>
    </lineage>
</organism>
<evidence type="ECO:0000256" key="6">
    <source>
        <dbReference type="ARBA" id="ARBA00022771"/>
    </source>
</evidence>
<proteinExistence type="predicted"/>
<dbReference type="FunFam" id="3.30.160.60:FF:000218">
    <property type="entry name" value="Zinc finger protein 10"/>
    <property type="match status" value="1"/>
</dbReference>
<dbReference type="InterPro" id="IPR036236">
    <property type="entry name" value="Znf_C2H2_sf"/>
</dbReference>
<feature type="domain" description="BTB" evidence="14">
    <location>
        <begin position="24"/>
        <end position="92"/>
    </location>
</feature>
<protein>
    <submittedName>
        <fullName evidence="17">Zinc finger and BTB domain-containing protein 8A-like</fullName>
    </submittedName>
</protein>
<dbReference type="InterPro" id="IPR000210">
    <property type="entry name" value="BTB/POZ_dom"/>
</dbReference>
<keyword evidence="9" id="KW-0238">DNA-binding</keyword>
<dbReference type="GO" id="GO:0005634">
    <property type="term" value="C:nucleus"/>
    <property type="evidence" value="ECO:0007669"/>
    <property type="project" value="UniProtKB-SubCell"/>
</dbReference>
<gene>
    <name evidence="17" type="primary">LOC103058655</name>
</gene>
<evidence type="ECO:0000256" key="1">
    <source>
        <dbReference type="ARBA" id="ARBA00003767"/>
    </source>
</evidence>
<dbReference type="RefSeq" id="XP_007442470.2">
    <property type="nucleotide sequence ID" value="XM_007442408.3"/>
</dbReference>
<dbReference type="Proteomes" id="UP000695026">
    <property type="component" value="Unplaced"/>
</dbReference>
<evidence type="ECO:0000313" key="16">
    <source>
        <dbReference type="Proteomes" id="UP000695026"/>
    </source>
</evidence>
<keyword evidence="11" id="KW-0539">Nucleus</keyword>
<dbReference type="GO" id="GO:0000981">
    <property type="term" value="F:DNA-binding transcription factor activity, RNA polymerase II-specific"/>
    <property type="evidence" value="ECO:0007669"/>
    <property type="project" value="TreeGrafter"/>
</dbReference>
<evidence type="ECO:0000256" key="8">
    <source>
        <dbReference type="ARBA" id="ARBA00023015"/>
    </source>
</evidence>
<evidence type="ECO:0000256" key="2">
    <source>
        <dbReference type="ARBA" id="ARBA00004123"/>
    </source>
</evidence>
<dbReference type="GeneID" id="103058655"/>
<dbReference type="SMART" id="SM00355">
    <property type="entry name" value="ZnF_C2H2"/>
    <property type="match status" value="2"/>
</dbReference>
<keyword evidence="10" id="KW-0804">Transcription</keyword>
<comment type="subcellular location">
    <subcellularLocation>
        <location evidence="2">Nucleus</location>
    </subcellularLocation>
</comment>
<evidence type="ECO:0000256" key="5">
    <source>
        <dbReference type="ARBA" id="ARBA00022737"/>
    </source>
</evidence>
<sequence>MEISSHQFHLLQQLNEQRQQNLFCDCHILVEGKVFKAHRNVLFASSGYFKMLLSQCAKEASQPTTATFQAFSPETFSVILDFVYSGKLSLTGQNVIEVMSAASFLQMTDVISVCKTFIKSSLDISEKEKDRYFSLSDKEVNSNGVERLCLYSAGWRSEASPPHSHLSPDQGTCVVGSNSWANFSYYPSAPRAAQPLSKHDQRQEPLKKSRHIGLPQPADVPPYKSSKLEDRASEQASRPPPSEEDLQIDSEGDSCPAGYQYVQGSDAVPRGLAASQHEHDSPHSASKSKSSKAEDQYPSMPSVLGVMGNWAEDDLPRMRFKCPFCTHVVKRKADLKRHLRCHTGERPYPCEACGKRFSRLDHLSSHFRTVTFLPSFCFFDVLL</sequence>
<dbReference type="OMA" id="DMDSTPV"/>
<dbReference type="Pfam" id="PF00651">
    <property type="entry name" value="BTB"/>
    <property type="match status" value="1"/>
</dbReference>
<keyword evidence="3" id="KW-0597">Phosphoprotein</keyword>
<evidence type="ECO:0000256" key="13">
    <source>
        <dbReference type="SAM" id="MobiDB-lite"/>
    </source>
</evidence>
<dbReference type="GO" id="GO:0000978">
    <property type="term" value="F:RNA polymerase II cis-regulatory region sequence-specific DNA binding"/>
    <property type="evidence" value="ECO:0007669"/>
    <property type="project" value="TreeGrafter"/>
</dbReference>
<dbReference type="CDD" id="cd18329">
    <property type="entry name" value="BTB_POZ_ZBTB8A_BOZF1"/>
    <property type="match status" value="1"/>
</dbReference>
<evidence type="ECO:0000313" key="17">
    <source>
        <dbReference type="RefSeq" id="XP_007442470.2"/>
    </source>
</evidence>
<dbReference type="PROSITE" id="PS00028">
    <property type="entry name" value="ZINC_FINGER_C2H2_1"/>
    <property type="match status" value="1"/>
</dbReference>
<evidence type="ECO:0000256" key="4">
    <source>
        <dbReference type="ARBA" id="ARBA00022723"/>
    </source>
</evidence>
<evidence type="ECO:0000256" key="7">
    <source>
        <dbReference type="ARBA" id="ARBA00022833"/>
    </source>
</evidence>
<dbReference type="Gene3D" id="3.30.710.10">
    <property type="entry name" value="Potassium Channel Kv1.1, Chain A"/>
    <property type="match status" value="1"/>
</dbReference>
<evidence type="ECO:0000256" key="12">
    <source>
        <dbReference type="PROSITE-ProRule" id="PRU00042"/>
    </source>
</evidence>
<keyword evidence="6 12" id="KW-0863">Zinc-finger</keyword>
<keyword evidence="4" id="KW-0479">Metal-binding</keyword>
<evidence type="ECO:0000256" key="11">
    <source>
        <dbReference type="ARBA" id="ARBA00023242"/>
    </source>
</evidence>